<evidence type="ECO:0000313" key="4">
    <source>
        <dbReference type="EMBL" id="KUG27488.1"/>
    </source>
</evidence>
<dbReference type="SMART" id="SM00448">
    <property type="entry name" value="REC"/>
    <property type="match status" value="1"/>
</dbReference>
<keyword evidence="1" id="KW-0597">Phosphoprotein</keyword>
<accession>A0A0W8G2V6</accession>
<dbReference type="Gene3D" id="1.25.40.10">
    <property type="entry name" value="Tetratricopeptide repeat domain"/>
    <property type="match status" value="2"/>
</dbReference>
<dbReference type="InterPro" id="IPR019734">
    <property type="entry name" value="TPR_rpt"/>
</dbReference>
<dbReference type="PANTHER" id="PTHR44591:SF25">
    <property type="entry name" value="CHEMOTAXIS TWO-COMPONENT RESPONSE REGULATOR"/>
    <property type="match status" value="1"/>
</dbReference>
<dbReference type="InterPro" id="IPR050595">
    <property type="entry name" value="Bact_response_regulator"/>
</dbReference>
<dbReference type="InterPro" id="IPR001789">
    <property type="entry name" value="Sig_transdc_resp-reg_receiver"/>
</dbReference>
<dbReference type="PANTHER" id="PTHR44591">
    <property type="entry name" value="STRESS RESPONSE REGULATOR PROTEIN 1"/>
    <property type="match status" value="1"/>
</dbReference>
<protein>
    <recommendedName>
        <fullName evidence="3">Response regulatory domain-containing protein</fullName>
    </recommendedName>
</protein>
<dbReference type="InterPro" id="IPR011006">
    <property type="entry name" value="CheY-like_superfamily"/>
</dbReference>
<proteinExistence type="predicted"/>
<evidence type="ECO:0000256" key="2">
    <source>
        <dbReference type="SAM" id="MobiDB-lite"/>
    </source>
</evidence>
<dbReference type="SUPFAM" id="SSF48452">
    <property type="entry name" value="TPR-like"/>
    <property type="match status" value="1"/>
</dbReference>
<reference evidence="4" key="1">
    <citation type="journal article" date="2015" name="Proc. Natl. Acad. Sci. U.S.A.">
        <title>Networks of energetic and metabolic interactions define dynamics in microbial communities.</title>
        <authorList>
            <person name="Embree M."/>
            <person name="Liu J.K."/>
            <person name="Al-Bassam M.M."/>
            <person name="Zengler K."/>
        </authorList>
    </citation>
    <scope>NUCLEOTIDE SEQUENCE</scope>
</reference>
<evidence type="ECO:0000256" key="1">
    <source>
        <dbReference type="ARBA" id="ARBA00022553"/>
    </source>
</evidence>
<feature type="domain" description="Response regulatory" evidence="3">
    <location>
        <begin position="10"/>
        <end position="127"/>
    </location>
</feature>
<gene>
    <name evidence="4" type="ORF">ASZ90_002660</name>
</gene>
<dbReference type="Pfam" id="PF13414">
    <property type="entry name" value="TPR_11"/>
    <property type="match status" value="1"/>
</dbReference>
<dbReference type="Pfam" id="PF00072">
    <property type="entry name" value="Response_reg"/>
    <property type="match status" value="1"/>
</dbReference>
<feature type="region of interest" description="Disordered" evidence="2">
    <location>
        <begin position="341"/>
        <end position="363"/>
    </location>
</feature>
<dbReference type="SUPFAM" id="SSF52172">
    <property type="entry name" value="CheY-like"/>
    <property type="match status" value="1"/>
</dbReference>
<name>A0A0W8G2V6_9ZZZZ</name>
<comment type="caution">
    <text evidence="4">The sequence shown here is derived from an EMBL/GenBank/DDBJ whole genome shotgun (WGS) entry which is preliminary data.</text>
</comment>
<dbReference type="SMART" id="SM00028">
    <property type="entry name" value="TPR"/>
    <property type="match status" value="4"/>
</dbReference>
<sequence length="363" mass="41272">MERTSTVFDTVVILTNSEEHAKRDRYAMQAFRPRNVVHFSSGSEAIDYLSVNRADMVLLDSNLDDMDGVRFLKLIRHNMQLKDTPVVMVTSDSTRNHVLDAIAAGCAGYIIRPYSPDTFKNHVLRASQVERMTEIEQQQVRDAREMVDMGNFDDAIEAFEEIVSEQNLARKYYDMGCKYLVKQKYGQAIIAFKKAVKINDLFAEAYKGLAEAYKGKSDMEQYKSFMQKAAEVYAQFDRMEETKELFIEVLKYDAAAPNPFNTLGVRLRKSGDLAGALHAYRQAIELTPDDENIYFNMSKAHYFMGNIAEAKVSVEDAMQHNPGFAEGRKLYRKLFGKDYPKSEADDAAGARPVSAYHASIRDD</sequence>
<dbReference type="PROSITE" id="PS50110">
    <property type="entry name" value="RESPONSE_REGULATORY"/>
    <property type="match status" value="1"/>
</dbReference>
<dbReference type="PROSITE" id="PS50005">
    <property type="entry name" value="TPR"/>
    <property type="match status" value="2"/>
</dbReference>
<dbReference type="GO" id="GO:0000160">
    <property type="term" value="P:phosphorelay signal transduction system"/>
    <property type="evidence" value="ECO:0007669"/>
    <property type="project" value="InterPro"/>
</dbReference>
<dbReference type="InterPro" id="IPR011990">
    <property type="entry name" value="TPR-like_helical_dom_sf"/>
</dbReference>
<dbReference type="AlphaFoldDB" id="A0A0W8G2V6"/>
<dbReference type="Gene3D" id="3.40.50.2300">
    <property type="match status" value="1"/>
</dbReference>
<dbReference type="EMBL" id="LNQE01000324">
    <property type="protein sequence ID" value="KUG27488.1"/>
    <property type="molecule type" value="Genomic_DNA"/>
</dbReference>
<organism evidence="4">
    <name type="scientific">hydrocarbon metagenome</name>
    <dbReference type="NCBI Taxonomy" id="938273"/>
    <lineage>
        <taxon>unclassified sequences</taxon>
        <taxon>metagenomes</taxon>
        <taxon>ecological metagenomes</taxon>
    </lineage>
</organism>
<evidence type="ECO:0000259" key="3">
    <source>
        <dbReference type="PROSITE" id="PS50110"/>
    </source>
</evidence>